<sequence>MNHKILNIITGFLLWSTILVFISIIIILNLTPPILRDALIHHLAVPKLWLRHGGFHEIPWAEYSYYPMYINLLYLICLYFKNDIAPKFIHFGFGLATGGMIYFYLKQKFDYRWGLLGMVIFITTPIVVWLSTSAYIDLGMTFFTTGSMLAFVRWRDSAYKKIKWLFVSSLCMGIAIGSKYNALIAFMAISLILIFMYVRETGKQATALKYGMLFFAVATLAASPWYIKNYLLTDNPFYPLFNSFFQSLHHQPMSEVLHRQAIQKVSQVSFFRMREIMFGETLWETLTIPIRMFFQGEDNSYQYFQGVLNPILIVFWPFVLLDKENGKDKAIFSFFVVFFMLVAFFLTRKQVRYLMPVMPFLAILAVMGIKNLADRFKEGWLLSLFKFKKSAGLIPVLFLFAAVIILLSFNGLYLKNRVDTIKPFPFVLQQETREAFLRRHLKHLPAVEYLNAHLPDDATVFTMFLGRRGYYLDRSYKNEHSFGMSTIRRMVDSSVDAEKFAEYVRSINVTHILMRTDLVDNFLKNNFSQQEIMRFMNLANKYWKRIYEKDGYAVWDTQAR</sequence>
<evidence type="ECO:0000313" key="11">
    <source>
        <dbReference type="Proteomes" id="UP000605201"/>
    </source>
</evidence>
<dbReference type="PANTHER" id="PTHR33908:SF11">
    <property type="entry name" value="MEMBRANE PROTEIN"/>
    <property type="match status" value="1"/>
</dbReference>
<evidence type="ECO:0000259" key="9">
    <source>
        <dbReference type="Pfam" id="PF02366"/>
    </source>
</evidence>
<dbReference type="Proteomes" id="UP000605201">
    <property type="component" value="Unassembled WGS sequence"/>
</dbReference>
<evidence type="ECO:0000256" key="3">
    <source>
        <dbReference type="ARBA" id="ARBA00022676"/>
    </source>
</evidence>
<comment type="caution">
    <text evidence="10">The sequence shown here is derived from an EMBL/GenBank/DDBJ whole genome shotgun (WGS) entry which is preliminary data.</text>
</comment>
<evidence type="ECO:0000256" key="2">
    <source>
        <dbReference type="ARBA" id="ARBA00022475"/>
    </source>
</evidence>
<feature type="transmembrane region" description="Helical" evidence="8">
    <location>
        <begin position="12"/>
        <end position="30"/>
    </location>
</feature>
<feature type="transmembrane region" description="Helical" evidence="8">
    <location>
        <begin position="393"/>
        <end position="414"/>
    </location>
</feature>
<evidence type="ECO:0000256" key="4">
    <source>
        <dbReference type="ARBA" id="ARBA00022679"/>
    </source>
</evidence>
<keyword evidence="2" id="KW-1003">Cell membrane</keyword>
<evidence type="ECO:0000256" key="6">
    <source>
        <dbReference type="ARBA" id="ARBA00022989"/>
    </source>
</evidence>
<dbReference type="PANTHER" id="PTHR33908">
    <property type="entry name" value="MANNOSYLTRANSFERASE YKCB-RELATED"/>
    <property type="match status" value="1"/>
</dbReference>
<evidence type="ECO:0000256" key="5">
    <source>
        <dbReference type="ARBA" id="ARBA00022692"/>
    </source>
</evidence>
<feature type="transmembrane region" description="Helical" evidence="8">
    <location>
        <begin position="135"/>
        <end position="154"/>
    </location>
</feature>
<dbReference type="GO" id="GO:0006493">
    <property type="term" value="P:protein O-linked glycosylation"/>
    <property type="evidence" value="ECO:0007669"/>
    <property type="project" value="InterPro"/>
</dbReference>
<protein>
    <submittedName>
        <fullName evidence="10">Phospholipid carrier-dependent glycosyltransferase</fullName>
    </submittedName>
</protein>
<dbReference type="GO" id="GO:0005886">
    <property type="term" value="C:plasma membrane"/>
    <property type="evidence" value="ECO:0007669"/>
    <property type="project" value="UniProtKB-SubCell"/>
</dbReference>
<keyword evidence="6 8" id="KW-1133">Transmembrane helix</keyword>
<evidence type="ECO:0000256" key="1">
    <source>
        <dbReference type="ARBA" id="ARBA00004651"/>
    </source>
</evidence>
<keyword evidence="3" id="KW-0328">Glycosyltransferase</keyword>
<dbReference type="GO" id="GO:0000030">
    <property type="term" value="F:mannosyltransferase activity"/>
    <property type="evidence" value="ECO:0007669"/>
    <property type="project" value="InterPro"/>
</dbReference>
<gene>
    <name evidence="10" type="ORF">H8D96_17400</name>
</gene>
<dbReference type="GO" id="GO:0016763">
    <property type="term" value="F:pentosyltransferase activity"/>
    <property type="evidence" value="ECO:0007669"/>
    <property type="project" value="TreeGrafter"/>
</dbReference>
<keyword evidence="7 8" id="KW-0472">Membrane</keyword>
<organism evidence="10 11">
    <name type="scientific">Candidatus Desulfatibia vada</name>
    <dbReference type="NCBI Taxonomy" id="2841696"/>
    <lineage>
        <taxon>Bacteria</taxon>
        <taxon>Pseudomonadati</taxon>
        <taxon>Thermodesulfobacteriota</taxon>
        <taxon>Desulfobacteria</taxon>
        <taxon>Desulfobacterales</taxon>
        <taxon>Desulfobacterales incertae sedis</taxon>
        <taxon>Candidatus Desulfatibia</taxon>
    </lineage>
</organism>
<evidence type="ECO:0000256" key="8">
    <source>
        <dbReference type="SAM" id="Phobius"/>
    </source>
</evidence>
<feature type="transmembrane region" description="Helical" evidence="8">
    <location>
        <begin position="210"/>
        <end position="227"/>
    </location>
</feature>
<accession>A0A8J6TRB8</accession>
<feature type="transmembrane region" description="Helical" evidence="8">
    <location>
        <begin position="330"/>
        <end position="347"/>
    </location>
</feature>
<dbReference type="GO" id="GO:0009103">
    <property type="term" value="P:lipopolysaccharide biosynthetic process"/>
    <property type="evidence" value="ECO:0007669"/>
    <property type="project" value="UniProtKB-ARBA"/>
</dbReference>
<dbReference type="Pfam" id="PF02366">
    <property type="entry name" value="PMT"/>
    <property type="match status" value="1"/>
</dbReference>
<comment type="subcellular location">
    <subcellularLocation>
        <location evidence="1">Cell membrane</location>
        <topology evidence="1">Multi-pass membrane protein</topology>
    </subcellularLocation>
</comment>
<feature type="transmembrane region" description="Helical" evidence="8">
    <location>
        <begin position="353"/>
        <end position="373"/>
    </location>
</feature>
<name>A0A8J6TRB8_9BACT</name>
<evidence type="ECO:0000313" key="10">
    <source>
        <dbReference type="EMBL" id="MBC8433688.1"/>
    </source>
</evidence>
<dbReference type="InterPro" id="IPR050297">
    <property type="entry name" value="LipidA_mod_glycosyltrf_83"/>
</dbReference>
<keyword evidence="5 8" id="KW-0812">Transmembrane</keyword>
<dbReference type="EMBL" id="JACNIG010000320">
    <property type="protein sequence ID" value="MBC8433688.1"/>
    <property type="molecule type" value="Genomic_DNA"/>
</dbReference>
<feature type="transmembrane region" description="Helical" evidence="8">
    <location>
        <begin position="174"/>
        <end position="198"/>
    </location>
</feature>
<reference evidence="10 11" key="1">
    <citation type="submission" date="2020-08" db="EMBL/GenBank/DDBJ databases">
        <title>Bridging the membrane lipid divide: bacteria of the FCB group superphylum have the potential to synthesize archaeal ether lipids.</title>
        <authorList>
            <person name="Villanueva L."/>
            <person name="Von Meijenfeldt F.A.B."/>
            <person name="Westbye A.B."/>
            <person name="Yadav S."/>
            <person name="Hopmans E.C."/>
            <person name="Dutilh B.E."/>
            <person name="Sinninghe Damste J.S."/>
        </authorList>
    </citation>
    <scope>NUCLEOTIDE SEQUENCE [LARGE SCALE GENOMIC DNA]</scope>
    <source>
        <strain evidence="10">NIOZ-UU17</strain>
    </source>
</reference>
<feature type="transmembrane region" description="Helical" evidence="8">
    <location>
        <begin position="111"/>
        <end position="130"/>
    </location>
</feature>
<proteinExistence type="predicted"/>
<feature type="transmembrane region" description="Helical" evidence="8">
    <location>
        <begin position="301"/>
        <end position="321"/>
    </location>
</feature>
<dbReference type="AlphaFoldDB" id="A0A8J6TRB8"/>
<feature type="transmembrane region" description="Helical" evidence="8">
    <location>
        <begin position="88"/>
        <end position="105"/>
    </location>
</feature>
<keyword evidence="4" id="KW-0808">Transferase</keyword>
<evidence type="ECO:0000256" key="7">
    <source>
        <dbReference type="ARBA" id="ARBA00023136"/>
    </source>
</evidence>
<feature type="domain" description="ArnT-like N-terminal" evidence="9">
    <location>
        <begin position="85"/>
        <end position="230"/>
    </location>
</feature>
<dbReference type="InterPro" id="IPR003342">
    <property type="entry name" value="ArnT-like_N"/>
</dbReference>